<dbReference type="SUPFAM" id="SSF48403">
    <property type="entry name" value="Ankyrin repeat"/>
    <property type="match status" value="1"/>
</dbReference>
<keyword evidence="2" id="KW-0040">ANK repeat</keyword>
<name>A0AAD5XGG5_9FUNG</name>
<dbReference type="Proteomes" id="UP001211907">
    <property type="component" value="Unassembled WGS sequence"/>
</dbReference>
<comment type="caution">
    <text evidence="3">The sequence shown here is derived from an EMBL/GenBank/DDBJ whole genome shotgun (WGS) entry which is preliminary data.</text>
</comment>
<organism evidence="3 4">
    <name type="scientific">Physocladia obscura</name>
    <dbReference type="NCBI Taxonomy" id="109957"/>
    <lineage>
        <taxon>Eukaryota</taxon>
        <taxon>Fungi</taxon>
        <taxon>Fungi incertae sedis</taxon>
        <taxon>Chytridiomycota</taxon>
        <taxon>Chytridiomycota incertae sedis</taxon>
        <taxon>Chytridiomycetes</taxon>
        <taxon>Chytridiales</taxon>
        <taxon>Chytriomycetaceae</taxon>
        <taxon>Physocladia</taxon>
    </lineage>
</organism>
<keyword evidence="1" id="KW-0677">Repeat</keyword>
<sequence>MILHDCQFAAAHLHFKSATWTAHDWAVFTAAENWSRIPASYRAAALSLSAFWGNCGNLIEPNINLTTRNTVSVWRSAHNFATIAKLALNHGRRIFEEGLYAIFSCAIRVDDVTLVSKILDFERFDVVQNGNEFIYLAAKFGSLQVVKLLLKHPSVNPHDISQGHPAICGAMFSSNKKIIDLIASNSQVDLSYENYAILNHCAEHGYKTLLVNLLADSHRVNVQQAAPWIFYHSCVAGQIKMCFFAFSLASFSPLKGLDAACANGKSNIVAALLNHQHILRNINITKCFFTACTWMQLDTIRVLIENPRIDPSAENNRALKDACVKGSHGVVQLLLASQRVRLSNAEKRDLWIAARQNEFAELVNGELMLLCDEDDFLLDDLRSGSSNATVFSVSVENGGKIGSSWKAFETGCNHFQLSAVF</sequence>
<accession>A0AAD5XGG5</accession>
<dbReference type="EMBL" id="JADGJH010000748">
    <property type="protein sequence ID" value="KAJ3123288.1"/>
    <property type="molecule type" value="Genomic_DNA"/>
</dbReference>
<evidence type="ECO:0000256" key="2">
    <source>
        <dbReference type="ARBA" id="ARBA00023043"/>
    </source>
</evidence>
<dbReference type="PANTHER" id="PTHR24198">
    <property type="entry name" value="ANKYRIN REPEAT AND PROTEIN KINASE DOMAIN-CONTAINING PROTEIN"/>
    <property type="match status" value="1"/>
</dbReference>
<evidence type="ECO:0000256" key="1">
    <source>
        <dbReference type="ARBA" id="ARBA00022737"/>
    </source>
</evidence>
<dbReference type="Gene3D" id="1.25.40.20">
    <property type="entry name" value="Ankyrin repeat-containing domain"/>
    <property type="match status" value="2"/>
</dbReference>
<evidence type="ECO:0000313" key="4">
    <source>
        <dbReference type="Proteomes" id="UP001211907"/>
    </source>
</evidence>
<dbReference type="PANTHER" id="PTHR24198:SF165">
    <property type="entry name" value="ANKYRIN REPEAT-CONTAINING PROTEIN-RELATED"/>
    <property type="match status" value="1"/>
</dbReference>
<protein>
    <recommendedName>
        <fullName evidence="5">Ankyrin repeat protein</fullName>
    </recommendedName>
</protein>
<dbReference type="AlphaFoldDB" id="A0AAD5XGG5"/>
<evidence type="ECO:0000313" key="3">
    <source>
        <dbReference type="EMBL" id="KAJ3123288.1"/>
    </source>
</evidence>
<gene>
    <name evidence="3" type="ORF">HK100_011660</name>
</gene>
<proteinExistence type="predicted"/>
<keyword evidence="4" id="KW-1185">Reference proteome</keyword>
<dbReference type="SMART" id="SM00248">
    <property type="entry name" value="ANK"/>
    <property type="match status" value="5"/>
</dbReference>
<evidence type="ECO:0008006" key="5">
    <source>
        <dbReference type="Google" id="ProtNLM"/>
    </source>
</evidence>
<reference evidence="3" key="1">
    <citation type="submission" date="2020-05" db="EMBL/GenBank/DDBJ databases">
        <title>Phylogenomic resolution of chytrid fungi.</title>
        <authorList>
            <person name="Stajich J.E."/>
            <person name="Amses K."/>
            <person name="Simmons R."/>
            <person name="Seto K."/>
            <person name="Myers J."/>
            <person name="Bonds A."/>
            <person name="Quandt C.A."/>
            <person name="Barry K."/>
            <person name="Liu P."/>
            <person name="Grigoriev I."/>
            <person name="Longcore J.E."/>
            <person name="James T.Y."/>
        </authorList>
    </citation>
    <scope>NUCLEOTIDE SEQUENCE</scope>
    <source>
        <strain evidence="3">JEL0513</strain>
    </source>
</reference>
<dbReference type="InterPro" id="IPR036770">
    <property type="entry name" value="Ankyrin_rpt-contain_sf"/>
</dbReference>
<dbReference type="InterPro" id="IPR002110">
    <property type="entry name" value="Ankyrin_rpt"/>
</dbReference>